<reference evidence="1 2" key="1">
    <citation type="submission" date="2013-02" db="EMBL/GenBank/DDBJ databases">
        <authorList>
            <person name="Harkins D.M."/>
            <person name="Durkin A.S."/>
            <person name="Brinkac L.M."/>
            <person name="Haft D.H."/>
            <person name="Selengut J.D."/>
            <person name="Sanka R."/>
            <person name="DePew J."/>
            <person name="Purushe J."/>
            <person name="Haake D.A."/>
            <person name="Matsunaga J."/>
            <person name="Vinetz J.M."/>
            <person name="Sutton G.G."/>
            <person name="Nierman W.C."/>
            <person name="Fouts D.E."/>
        </authorList>
    </citation>
    <scope>NUCLEOTIDE SEQUENCE [LARGE SCALE GENOMIC DNA]</scope>
    <source>
        <strain evidence="1 2">Ecochallenge</strain>
    </source>
</reference>
<gene>
    <name evidence="1" type="ORF">LEP1GSC043_4624</name>
</gene>
<dbReference type="Proteomes" id="UP000012249">
    <property type="component" value="Unassembled WGS sequence"/>
</dbReference>
<proteinExistence type="predicted"/>
<protein>
    <submittedName>
        <fullName evidence="1">Uncharacterized protein</fullName>
    </submittedName>
</protein>
<evidence type="ECO:0000313" key="2">
    <source>
        <dbReference type="Proteomes" id="UP000012249"/>
    </source>
</evidence>
<evidence type="ECO:0000313" key="1">
    <source>
        <dbReference type="EMBL" id="EMY13642.1"/>
    </source>
</evidence>
<comment type="caution">
    <text evidence="1">The sequence shown here is derived from an EMBL/GenBank/DDBJ whole genome shotgun (WGS) entry which is preliminary data.</text>
</comment>
<dbReference type="EMBL" id="AHMI02000226">
    <property type="protein sequence ID" value="EMY13642.1"/>
    <property type="molecule type" value="Genomic_DNA"/>
</dbReference>
<accession>N1U3P2</accession>
<name>N1U3P2_9LEPT</name>
<sequence length="58" mass="6092">MEEGFEELEEELLPLLERIVGLELLPLPTLSTITTAPPLEAVAVPALVSGLVPAALVS</sequence>
<organism evidence="1 2">
    <name type="scientific">Leptospira weilii str. Ecochallenge</name>
    <dbReference type="NCBI Taxonomy" id="1049986"/>
    <lineage>
        <taxon>Bacteria</taxon>
        <taxon>Pseudomonadati</taxon>
        <taxon>Spirochaetota</taxon>
        <taxon>Spirochaetia</taxon>
        <taxon>Leptospirales</taxon>
        <taxon>Leptospiraceae</taxon>
        <taxon>Leptospira</taxon>
    </lineage>
</organism>
<dbReference type="AlphaFoldDB" id="N1U3P2"/>